<keyword evidence="2" id="KW-1185">Reference proteome</keyword>
<name>A0AAV4V468_CAEEX</name>
<dbReference type="EMBL" id="BPLR01013953">
    <property type="protein sequence ID" value="GIY65035.1"/>
    <property type="molecule type" value="Genomic_DNA"/>
</dbReference>
<evidence type="ECO:0000313" key="1">
    <source>
        <dbReference type="EMBL" id="GIY65035.1"/>
    </source>
</evidence>
<sequence length="88" mass="9867">MPSERDRHPALAPCDVAPSDRFESRKKVVKVIYSPLNSTGRSTLRTRAVATAKRGLMFLLLSVHISKSMCLLHRKTCIDTSFVIVLQI</sequence>
<proteinExistence type="predicted"/>
<dbReference type="Proteomes" id="UP001054945">
    <property type="component" value="Unassembled WGS sequence"/>
</dbReference>
<accession>A0AAV4V468</accession>
<evidence type="ECO:0000313" key="2">
    <source>
        <dbReference type="Proteomes" id="UP001054945"/>
    </source>
</evidence>
<organism evidence="1 2">
    <name type="scientific">Caerostris extrusa</name>
    <name type="common">Bark spider</name>
    <name type="synonym">Caerostris bankana</name>
    <dbReference type="NCBI Taxonomy" id="172846"/>
    <lineage>
        <taxon>Eukaryota</taxon>
        <taxon>Metazoa</taxon>
        <taxon>Ecdysozoa</taxon>
        <taxon>Arthropoda</taxon>
        <taxon>Chelicerata</taxon>
        <taxon>Arachnida</taxon>
        <taxon>Araneae</taxon>
        <taxon>Araneomorphae</taxon>
        <taxon>Entelegynae</taxon>
        <taxon>Araneoidea</taxon>
        <taxon>Araneidae</taxon>
        <taxon>Caerostris</taxon>
    </lineage>
</organism>
<gene>
    <name evidence="1" type="ORF">CEXT_184411</name>
</gene>
<comment type="caution">
    <text evidence="1">The sequence shown here is derived from an EMBL/GenBank/DDBJ whole genome shotgun (WGS) entry which is preliminary data.</text>
</comment>
<protein>
    <submittedName>
        <fullName evidence="1">Uncharacterized protein</fullName>
    </submittedName>
</protein>
<reference evidence="1 2" key="1">
    <citation type="submission" date="2021-06" db="EMBL/GenBank/DDBJ databases">
        <title>Caerostris extrusa draft genome.</title>
        <authorList>
            <person name="Kono N."/>
            <person name="Arakawa K."/>
        </authorList>
    </citation>
    <scope>NUCLEOTIDE SEQUENCE [LARGE SCALE GENOMIC DNA]</scope>
</reference>
<dbReference type="AlphaFoldDB" id="A0AAV4V468"/>